<reference evidence="2 3" key="1">
    <citation type="submission" date="2019-03" db="EMBL/GenBank/DDBJ databases">
        <authorList>
            <consortium name="Pathogen Informatics"/>
        </authorList>
    </citation>
    <scope>NUCLEOTIDE SEQUENCE [LARGE SCALE GENOMIC DNA]</scope>
    <source>
        <strain evidence="2 3">NCTC12998</strain>
    </source>
</reference>
<proteinExistence type="predicted"/>
<protein>
    <submittedName>
        <fullName evidence="2">Transposase and inactivated derivatives</fullName>
    </submittedName>
</protein>
<dbReference type="SUPFAM" id="SSF53474">
    <property type="entry name" value="alpha/beta-Hydrolases"/>
    <property type="match status" value="1"/>
</dbReference>
<dbReference type="InterPro" id="IPR051411">
    <property type="entry name" value="Polyketide_trans_af380"/>
</dbReference>
<dbReference type="PANTHER" id="PTHR47751">
    <property type="entry name" value="SUPERFAMILY HYDROLASE, PUTATIVE (AFU_ORTHOLOGUE AFUA_2G16580)-RELATED"/>
    <property type="match status" value="1"/>
</dbReference>
<keyword evidence="1" id="KW-0732">Signal</keyword>
<gene>
    <name evidence="2" type="ORF">NCTC12998_00136</name>
</gene>
<evidence type="ECO:0000313" key="3">
    <source>
        <dbReference type="Proteomes" id="UP000345637"/>
    </source>
</evidence>
<feature type="chain" id="PRO_5019810312" evidence="1">
    <location>
        <begin position="20"/>
        <end position="100"/>
    </location>
</feature>
<sequence length="100" mass="10838">MKNMTLALGLLISSFAATAADMTKGADNFYKSDKVIQQKVTFKNQYQMNVVGNLFIPQTLNQNAKNPAIVVGHPMGAVKEQSANLYAQKLADQGFVTLGD</sequence>
<evidence type="ECO:0000313" key="2">
    <source>
        <dbReference type="EMBL" id="VFS55503.1"/>
    </source>
</evidence>
<dbReference type="PANTHER" id="PTHR47751:SF1">
    <property type="entry name" value="SUPERFAMILY HYDROLASE, PUTATIVE (AFU_ORTHOLOGUE AFUA_2G16580)-RELATED"/>
    <property type="match status" value="1"/>
</dbReference>
<name>A0A485A772_RAOPL</name>
<dbReference type="EMBL" id="CAADJE010000001">
    <property type="protein sequence ID" value="VFS55503.1"/>
    <property type="molecule type" value="Genomic_DNA"/>
</dbReference>
<feature type="signal peptide" evidence="1">
    <location>
        <begin position="1"/>
        <end position="19"/>
    </location>
</feature>
<organism evidence="2 3">
    <name type="scientific">Raoultella planticola</name>
    <name type="common">Klebsiella planticola</name>
    <dbReference type="NCBI Taxonomy" id="575"/>
    <lineage>
        <taxon>Bacteria</taxon>
        <taxon>Pseudomonadati</taxon>
        <taxon>Pseudomonadota</taxon>
        <taxon>Gammaproteobacteria</taxon>
        <taxon>Enterobacterales</taxon>
        <taxon>Enterobacteriaceae</taxon>
        <taxon>Klebsiella/Raoultella group</taxon>
        <taxon>Raoultella</taxon>
    </lineage>
</organism>
<dbReference type="InterPro" id="IPR029058">
    <property type="entry name" value="AB_hydrolase_fold"/>
</dbReference>
<accession>A0A485A772</accession>
<dbReference type="Proteomes" id="UP000345637">
    <property type="component" value="Unassembled WGS sequence"/>
</dbReference>
<dbReference type="Gene3D" id="3.40.50.1820">
    <property type="entry name" value="alpha/beta hydrolase"/>
    <property type="match status" value="1"/>
</dbReference>
<evidence type="ECO:0000256" key="1">
    <source>
        <dbReference type="SAM" id="SignalP"/>
    </source>
</evidence>
<dbReference type="AlphaFoldDB" id="A0A485A772"/>